<gene>
    <name evidence="3" type="ORF">PoB_005835200</name>
</gene>
<evidence type="ECO:0000259" key="2">
    <source>
        <dbReference type="Pfam" id="PF13873"/>
    </source>
</evidence>
<dbReference type="AlphaFoldDB" id="A0AAV4CKE5"/>
<feature type="compositionally biased region" description="Polar residues" evidence="1">
    <location>
        <begin position="161"/>
        <end position="177"/>
    </location>
</feature>
<dbReference type="EMBL" id="BLXT01006466">
    <property type="protein sequence ID" value="GFO31847.1"/>
    <property type="molecule type" value="Genomic_DNA"/>
</dbReference>
<feature type="domain" description="Myb/SANT-like DNA-binding" evidence="2">
    <location>
        <begin position="5"/>
        <end position="74"/>
    </location>
</feature>
<sequence length="281" mass="31722">MPAHQVLNLISLVKENLPQLDGRFKGAGLGEVTNSQKRELWNEIAAQIHARDPTFEKRLGDEYRKKWNDLRHQAMRFRTALNATGGGPPPKQPPFYEEIMDAIAERKALLFGVPEINDVPTFGWASAANEIVVTVPDTCVSTPPIREETLSTPPIPEGTLRTDQNRAQPQQGASSPTPIVIDEHMVTLPCEPGITFDMSKEQSTAPIEQQIAIDPAKVQVIKRRRRHSSGRSMIQGQDDPKWEEYLDAMIEESKIKQQVLLQKEAYYKKKIELIEKQLAQK</sequence>
<dbReference type="Proteomes" id="UP000735302">
    <property type="component" value="Unassembled WGS sequence"/>
</dbReference>
<comment type="caution">
    <text evidence="3">The sequence shown here is derived from an EMBL/GenBank/DDBJ whole genome shotgun (WGS) entry which is preliminary data.</text>
</comment>
<proteinExistence type="predicted"/>
<dbReference type="InterPro" id="IPR028002">
    <property type="entry name" value="Myb_DNA-bind_5"/>
</dbReference>
<name>A0AAV4CKE5_9GAST</name>
<accession>A0AAV4CKE5</accession>
<evidence type="ECO:0000313" key="4">
    <source>
        <dbReference type="Proteomes" id="UP000735302"/>
    </source>
</evidence>
<protein>
    <submittedName>
        <fullName evidence="3">Myb-related transcription partner of profilin</fullName>
    </submittedName>
</protein>
<feature type="region of interest" description="Disordered" evidence="1">
    <location>
        <begin position="143"/>
        <end position="177"/>
    </location>
</feature>
<reference evidence="3 4" key="1">
    <citation type="journal article" date="2021" name="Elife">
        <title>Chloroplast acquisition without the gene transfer in kleptoplastic sea slugs, Plakobranchus ocellatus.</title>
        <authorList>
            <person name="Maeda T."/>
            <person name="Takahashi S."/>
            <person name="Yoshida T."/>
            <person name="Shimamura S."/>
            <person name="Takaki Y."/>
            <person name="Nagai Y."/>
            <person name="Toyoda A."/>
            <person name="Suzuki Y."/>
            <person name="Arimoto A."/>
            <person name="Ishii H."/>
            <person name="Satoh N."/>
            <person name="Nishiyama T."/>
            <person name="Hasebe M."/>
            <person name="Maruyama T."/>
            <person name="Minagawa J."/>
            <person name="Obokata J."/>
            <person name="Shigenobu S."/>
        </authorList>
    </citation>
    <scope>NUCLEOTIDE SEQUENCE [LARGE SCALE GENOMIC DNA]</scope>
</reference>
<keyword evidence="4" id="KW-1185">Reference proteome</keyword>
<organism evidence="3 4">
    <name type="scientific">Plakobranchus ocellatus</name>
    <dbReference type="NCBI Taxonomy" id="259542"/>
    <lineage>
        <taxon>Eukaryota</taxon>
        <taxon>Metazoa</taxon>
        <taxon>Spiralia</taxon>
        <taxon>Lophotrochozoa</taxon>
        <taxon>Mollusca</taxon>
        <taxon>Gastropoda</taxon>
        <taxon>Heterobranchia</taxon>
        <taxon>Euthyneura</taxon>
        <taxon>Panpulmonata</taxon>
        <taxon>Sacoglossa</taxon>
        <taxon>Placobranchoidea</taxon>
        <taxon>Plakobranchidae</taxon>
        <taxon>Plakobranchus</taxon>
    </lineage>
</organism>
<evidence type="ECO:0000313" key="3">
    <source>
        <dbReference type="EMBL" id="GFO31847.1"/>
    </source>
</evidence>
<evidence type="ECO:0000256" key="1">
    <source>
        <dbReference type="SAM" id="MobiDB-lite"/>
    </source>
</evidence>
<dbReference type="Pfam" id="PF13873">
    <property type="entry name" value="Myb_DNA-bind_5"/>
    <property type="match status" value="1"/>
</dbReference>